<keyword evidence="1" id="KW-0150">Chloroplast</keyword>
<protein>
    <submittedName>
        <fullName evidence="1">Cytochrome c heme attachment protein</fullName>
    </submittedName>
</protein>
<gene>
    <name evidence="1" type="primary">ccsA</name>
</gene>
<geneLocation type="chloroplast" evidence="1"/>
<sequence length="42" mass="4679">MMHVSMMLLSYAALLCGSLLSVALIVITFKKTSIFILETKIF</sequence>
<name>A0A8F9R5X3_9ASPA</name>
<evidence type="ECO:0000313" key="1">
    <source>
        <dbReference type="EMBL" id="QYJ54889.1"/>
    </source>
</evidence>
<reference evidence="1" key="1">
    <citation type="submission" date="2021-04" db="EMBL/GenBank/DDBJ databases">
        <title>Complete chloroplast genome sequences of Diplandrorchis sinica and comparative analyses with other species of Orchidaceae.</title>
        <authorList>
            <person name="Zhang L.J."/>
            <person name="Chen X.H."/>
        </authorList>
    </citation>
    <scope>NUCLEOTIDE SEQUENCE</scope>
</reference>
<organism evidence="1">
    <name type="scientific">Diplandrorchis sinica</name>
    <dbReference type="NCBI Taxonomy" id="2866081"/>
    <lineage>
        <taxon>Eukaryota</taxon>
        <taxon>Viridiplantae</taxon>
        <taxon>Streptophyta</taxon>
        <taxon>Embryophyta</taxon>
        <taxon>Tracheophyta</taxon>
        <taxon>Spermatophyta</taxon>
        <taxon>Magnoliopsida</taxon>
        <taxon>Liliopsida</taxon>
        <taxon>Asparagales</taxon>
        <taxon>Orchidaceae</taxon>
        <taxon>Epidendroideae</taxon>
        <taxon>Neottieae</taxon>
        <taxon>Diplandrorchis</taxon>
    </lineage>
</organism>
<proteinExistence type="predicted"/>
<dbReference type="EMBL" id="MZ014629">
    <property type="protein sequence ID" value="QYJ54889.1"/>
    <property type="molecule type" value="Genomic_DNA"/>
</dbReference>
<accession>A0A8F9R5X3</accession>
<dbReference type="AlphaFoldDB" id="A0A8F9R5X3"/>
<keyword evidence="1" id="KW-0934">Plastid</keyword>